<proteinExistence type="predicted"/>
<dbReference type="AlphaFoldDB" id="A0A9D2IER9"/>
<dbReference type="Proteomes" id="UP000824024">
    <property type="component" value="Unassembled WGS sequence"/>
</dbReference>
<feature type="non-terminal residue" evidence="1">
    <location>
        <position position="129"/>
    </location>
</feature>
<evidence type="ECO:0000313" key="1">
    <source>
        <dbReference type="EMBL" id="HIZ06387.1"/>
    </source>
</evidence>
<reference evidence="1" key="1">
    <citation type="journal article" date="2021" name="PeerJ">
        <title>Extensive microbial diversity within the chicken gut microbiome revealed by metagenomics and culture.</title>
        <authorList>
            <person name="Gilroy R."/>
            <person name="Ravi A."/>
            <person name="Getino M."/>
            <person name="Pursley I."/>
            <person name="Horton D.L."/>
            <person name="Alikhan N.F."/>
            <person name="Baker D."/>
            <person name="Gharbi K."/>
            <person name="Hall N."/>
            <person name="Watson M."/>
            <person name="Adriaenssens E.M."/>
            <person name="Foster-Nyarko E."/>
            <person name="Jarju S."/>
            <person name="Secka A."/>
            <person name="Antonio M."/>
            <person name="Oren A."/>
            <person name="Chaudhuri R.R."/>
            <person name="La Ragione R."/>
            <person name="Hildebrand F."/>
            <person name="Pallen M.J."/>
        </authorList>
    </citation>
    <scope>NUCLEOTIDE SEQUENCE</scope>
    <source>
        <strain evidence="1">CHK192-9172</strain>
    </source>
</reference>
<gene>
    <name evidence="1" type="ORF">IAA08_00450</name>
</gene>
<evidence type="ECO:0000313" key="2">
    <source>
        <dbReference type="Proteomes" id="UP000824024"/>
    </source>
</evidence>
<protein>
    <submittedName>
        <fullName evidence="1">Uncharacterized protein</fullName>
    </submittedName>
</protein>
<name>A0A9D2IER9_9FIRM</name>
<organism evidence="1 2">
    <name type="scientific">Candidatus Eubacterium avistercoris</name>
    <dbReference type="NCBI Taxonomy" id="2838567"/>
    <lineage>
        <taxon>Bacteria</taxon>
        <taxon>Bacillati</taxon>
        <taxon>Bacillota</taxon>
        <taxon>Clostridia</taxon>
        <taxon>Eubacteriales</taxon>
        <taxon>Eubacteriaceae</taxon>
        <taxon>Eubacterium</taxon>
    </lineage>
</organism>
<sequence length="129" mass="14206">MGISGAKDGTEIELVVEKDGEVLIADRQPVYGGKAEFSLNPNYYHADSFMIATDPENQGISWNSLAVYTGQYDTNTDQVIFDEDVITKRIETEAGSCLKVSEELTKSLENAINNNYGIKVFLTVFASLL</sequence>
<comment type="caution">
    <text evidence="1">The sequence shown here is derived from an EMBL/GenBank/DDBJ whole genome shotgun (WGS) entry which is preliminary data.</text>
</comment>
<accession>A0A9D2IER9</accession>
<reference evidence="1" key="2">
    <citation type="submission" date="2021-04" db="EMBL/GenBank/DDBJ databases">
        <authorList>
            <person name="Gilroy R."/>
        </authorList>
    </citation>
    <scope>NUCLEOTIDE SEQUENCE</scope>
    <source>
        <strain evidence="1">CHK192-9172</strain>
    </source>
</reference>
<dbReference type="EMBL" id="DXCH01000010">
    <property type="protein sequence ID" value="HIZ06387.1"/>
    <property type="molecule type" value="Genomic_DNA"/>
</dbReference>